<accession>A0A5A5TF15</accession>
<reference evidence="2 3" key="1">
    <citation type="submission" date="2019-01" db="EMBL/GenBank/DDBJ databases">
        <title>Draft genome sequence of Dictyobacter sp. Uno17.</title>
        <authorList>
            <person name="Wang C.M."/>
            <person name="Zheng Y."/>
            <person name="Sakai Y."/>
            <person name="Abe K."/>
            <person name="Yokota A."/>
            <person name="Yabe S."/>
        </authorList>
    </citation>
    <scope>NUCLEOTIDE SEQUENCE [LARGE SCALE GENOMIC DNA]</scope>
    <source>
        <strain evidence="2 3">Uno17</strain>
    </source>
</reference>
<keyword evidence="3" id="KW-1185">Reference proteome</keyword>
<name>A0A5A5TF15_9CHLR</name>
<proteinExistence type="predicted"/>
<comment type="caution">
    <text evidence="2">The sequence shown here is derived from an EMBL/GenBank/DDBJ whole genome shotgun (WGS) entry which is preliminary data.</text>
</comment>
<dbReference type="EMBL" id="BIXY01000061">
    <property type="protein sequence ID" value="GCF10161.1"/>
    <property type="molecule type" value="Genomic_DNA"/>
</dbReference>
<dbReference type="AlphaFoldDB" id="A0A5A5TF15"/>
<feature type="region of interest" description="Disordered" evidence="1">
    <location>
        <begin position="213"/>
        <end position="233"/>
    </location>
</feature>
<dbReference type="OrthoDB" id="3078822at2"/>
<gene>
    <name evidence="2" type="ORF">KDI_37250</name>
</gene>
<protein>
    <submittedName>
        <fullName evidence="2">Uncharacterized protein</fullName>
    </submittedName>
</protein>
<evidence type="ECO:0000313" key="3">
    <source>
        <dbReference type="Proteomes" id="UP000322530"/>
    </source>
</evidence>
<sequence length="449" mass="51760">MQMLHSSNAWSYSIDFDGMIDFCIWTLQADGLHVPPFDQHVNRDSSLRAAGLTARDWEVWLQQVIHQQSAQKQALQRLAATNPLKPLQNLSARQVLEPQYPYVVWDGNQAVRERLAELWGQYTSVASQRKKRALEFGRALRNAEQQSGKRLYDELRPYHALIPPLTIYLIRYELPLDCLIPPATLLMTIQDGQPEPEEFWGRVRAAVAELVGQSSPRNRPSLSTDAKEKQGSHSNALYRTYARRPIPPVSHVPHVPHVPPRQELPNRDVLARQAVVEHLGKQHEFYGNIDFATLQFLREKSTAGWKLYEATFQGINREQQRFVFLLQQNEDGTWHFISGGSSIDMQNQWFKLVAPVRDHPLIFLTVSWTIFGNQQLLQTAYGHVIDNGFHIKRVRLINQAGQQLEDAVEDGYVFFACRPEQQIKLPMQAELYDQHNKLIWRQTIPDQAP</sequence>
<organism evidence="2 3">
    <name type="scientific">Dictyobacter arantiisoli</name>
    <dbReference type="NCBI Taxonomy" id="2014874"/>
    <lineage>
        <taxon>Bacteria</taxon>
        <taxon>Bacillati</taxon>
        <taxon>Chloroflexota</taxon>
        <taxon>Ktedonobacteria</taxon>
        <taxon>Ktedonobacterales</taxon>
        <taxon>Dictyobacteraceae</taxon>
        <taxon>Dictyobacter</taxon>
    </lineage>
</organism>
<evidence type="ECO:0000313" key="2">
    <source>
        <dbReference type="EMBL" id="GCF10161.1"/>
    </source>
</evidence>
<evidence type="ECO:0000256" key="1">
    <source>
        <dbReference type="SAM" id="MobiDB-lite"/>
    </source>
</evidence>
<feature type="compositionally biased region" description="Polar residues" evidence="1">
    <location>
        <begin position="213"/>
        <end position="224"/>
    </location>
</feature>
<dbReference type="Proteomes" id="UP000322530">
    <property type="component" value="Unassembled WGS sequence"/>
</dbReference>
<dbReference type="RefSeq" id="WP_149403056.1">
    <property type="nucleotide sequence ID" value="NZ_BIXY01000061.1"/>
</dbReference>